<dbReference type="AlphaFoldDB" id="A0A1I4ZTJ3"/>
<proteinExistence type="predicted"/>
<accession>A0A1I4ZTJ3</accession>
<dbReference type="Pfam" id="PF04248">
    <property type="entry name" value="NTP_transf_9"/>
    <property type="match status" value="1"/>
</dbReference>
<protein>
    <submittedName>
        <fullName evidence="2">Uncharacterized conserved protein, DUF427 family</fullName>
    </submittedName>
</protein>
<dbReference type="PANTHER" id="PTHR43058">
    <property type="entry name" value="SLR0655 PROTEIN"/>
    <property type="match status" value="1"/>
</dbReference>
<evidence type="ECO:0000259" key="1">
    <source>
        <dbReference type="Pfam" id="PF04248"/>
    </source>
</evidence>
<dbReference type="InterPro" id="IPR038694">
    <property type="entry name" value="DUF427_sf"/>
</dbReference>
<keyword evidence="3" id="KW-1185">Reference proteome</keyword>
<gene>
    <name evidence="2" type="ORF">SAMN05216219_1045</name>
</gene>
<evidence type="ECO:0000313" key="3">
    <source>
        <dbReference type="Proteomes" id="UP000198867"/>
    </source>
</evidence>
<dbReference type="OrthoDB" id="285364at2"/>
<dbReference type="STRING" id="995034.SAMN05216219_1045"/>
<dbReference type="Gene3D" id="2.170.150.40">
    <property type="entry name" value="Domain of unknown function (DUF427)"/>
    <property type="match status" value="1"/>
</dbReference>
<dbReference type="EMBL" id="FOVM01000002">
    <property type="protein sequence ID" value="SFN53320.1"/>
    <property type="molecule type" value="Genomic_DNA"/>
</dbReference>
<dbReference type="PANTHER" id="PTHR43058:SF1">
    <property type="entry name" value="DUF427 DOMAIN-CONTAINING PROTEIN"/>
    <property type="match status" value="1"/>
</dbReference>
<feature type="domain" description="DUF427" evidence="1">
    <location>
        <begin position="39"/>
        <end position="129"/>
    </location>
</feature>
<dbReference type="RefSeq" id="WP_090709432.1">
    <property type="nucleotide sequence ID" value="NZ_FOVM01000002.1"/>
</dbReference>
<organism evidence="2 3">
    <name type="scientific">Mycetocola miduiensis</name>
    <dbReference type="NCBI Taxonomy" id="995034"/>
    <lineage>
        <taxon>Bacteria</taxon>
        <taxon>Bacillati</taxon>
        <taxon>Actinomycetota</taxon>
        <taxon>Actinomycetes</taxon>
        <taxon>Micrococcales</taxon>
        <taxon>Microbacteriaceae</taxon>
        <taxon>Mycetocola</taxon>
    </lineage>
</organism>
<name>A0A1I4ZTJ3_9MICO</name>
<sequence length="171" mass="18738">MNPSLRLRRPVPLPAGRGQESVWDYPRPPRVEASSEHVAIRLGGRVIAETMRALRVLETSHPPVYYLPKDAFADGVLTPTGGSTWCEFKGKAEYFDLSAGDATVHRGAWHYPAPRRAFEQLVGLVAVYPGLMDSCEVDGEIVRPQEGGFYGGWVTSRIVGPFKGTPGTTGW</sequence>
<dbReference type="InterPro" id="IPR007361">
    <property type="entry name" value="DUF427"/>
</dbReference>
<dbReference type="Proteomes" id="UP000198867">
    <property type="component" value="Unassembled WGS sequence"/>
</dbReference>
<evidence type="ECO:0000313" key="2">
    <source>
        <dbReference type="EMBL" id="SFN53320.1"/>
    </source>
</evidence>
<reference evidence="3" key="1">
    <citation type="submission" date="2016-10" db="EMBL/GenBank/DDBJ databases">
        <authorList>
            <person name="Varghese N."/>
            <person name="Submissions S."/>
        </authorList>
    </citation>
    <scope>NUCLEOTIDE SEQUENCE [LARGE SCALE GENOMIC DNA]</scope>
    <source>
        <strain evidence="3">CGMCC 1.11101</strain>
    </source>
</reference>